<proteinExistence type="predicted"/>
<dbReference type="InterPro" id="IPR027417">
    <property type="entry name" value="P-loop_NTPase"/>
</dbReference>
<evidence type="ECO:0000313" key="3">
    <source>
        <dbReference type="Proteomes" id="UP000018727"/>
    </source>
</evidence>
<dbReference type="InterPro" id="IPR038726">
    <property type="entry name" value="PDDEXK_AddAB-type"/>
</dbReference>
<gene>
    <name evidence="2" type="ORF">HMPREF1173_00582</name>
</gene>
<dbReference type="EMBL" id="AZJH01000007">
    <property type="protein sequence ID" value="ETD29386.1"/>
    <property type="molecule type" value="Genomic_DNA"/>
</dbReference>
<evidence type="ECO:0000313" key="2">
    <source>
        <dbReference type="EMBL" id="ETD29386.1"/>
    </source>
</evidence>
<accession>V8CRL5</accession>
<dbReference type="Pfam" id="PF12705">
    <property type="entry name" value="PDDEXK_1"/>
    <property type="match status" value="1"/>
</dbReference>
<dbReference type="SUPFAM" id="SSF52540">
    <property type="entry name" value="P-loop containing nucleoside triphosphate hydrolases"/>
    <property type="match status" value="1"/>
</dbReference>
<organism evidence="2 3">
    <name type="scientific">Prevotella nigrescens CC14M</name>
    <dbReference type="NCBI Taxonomy" id="1073366"/>
    <lineage>
        <taxon>Bacteria</taxon>
        <taxon>Pseudomonadati</taxon>
        <taxon>Bacteroidota</taxon>
        <taxon>Bacteroidia</taxon>
        <taxon>Bacteroidales</taxon>
        <taxon>Prevotellaceae</taxon>
        <taxon>Prevotella</taxon>
    </lineage>
</organism>
<keyword evidence="3" id="KW-1185">Reference proteome</keyword>
<evidence type="ECO:0000259" key="1">
    <source>
        <dbReference type="Pfam" id="PF12705"/>
    </source>
</evidence>
<comment type="caution">
    <text evidence="2">The sequence shown here is derived from an EMBL/GenBank/DDBJ whole genome shotgun (WGS) entry which is preliminary data.</text>
</comment>
<dbReference type="PATRIC" id="fig|1073366.3.peg.608"/>
<dbReference type="HOGENOM" id="CLU_013279_0_0_10"/>
<reference evidence="2 3" key="1">
    <citation type="submission" date="2013-10" db="EMBL/GenBank/DDBJ databases">
        <title>The Genome Sequence of Prevotella nigrescens CC14M.</title>
        <authorList>
            <consortium name="The Broad Institute Genomics Platform"/>
            <person name="Earl A."/>
            <person name="Allen-Vercoe E."/>
            <person name="Daigneault M."/>
            <person name="Young S.K."/>
            <person name="Zeng Q."/>
            <person name="Gargeya S."/>
            <person name="Fitzgerald M."/>
            <person name="Abouelleil A."/>
            <person name="Alvarado L."/>
            <person name="Chapman S.B."/>
            <person name="Gainer-Dewar J."/>
            <person name="Goldberg J."/>
            <person name="Griggs A."/>
            <person name="Gujja S."/>
            <person name="Hansen M."/>
            <person name="Howarth C."/>
            <person name="Imamovic A."/>
            <person name="Ireland A."/>
            <person name="Larimer J."/>
            <person name="McCowan C."/>
            <person name="Murphy C."/>
            <person name="Pearson M."/>
            <person name="Poon T.W."/>
            <person name="Priest M."/>
            <person name="Roberts A."/>
            <person name="Saif S."/>
            <person name="Shea T."/>
            <person name="Sykes S."/>
            <person name="Wortman J."/>
            <person name="Nusbaum C."/>
            <person name="Birren B."/>
        </authorList>
    </citation>
    <scope>NUCLEOTIDE SEQUENCE [LARGE SCALE GENOMIC DNA]</scope>
    <source>
        <strain evidence="2 3">CC14M</strain>
    </source>
</reference>
<sequence length="962" mass="110278">MKSTLKRNKMKTFLQEVANDLIAKHGNDLAHTAIVFPNKRAALFLNQELAKRADGPIWSPAYVTISELFRQQSDQTIADPIKSLCVLHRVYVEQTGRNETLDEFYGWGQLLLADFDDIDKNMADAGKVFRNIRDLHELDTIDYLTENQKAELGRFFANFTGDSSILKERFLNLWSKLYNIYSEFKARLRAEHLAYEGMLYRDVVEQKQLPDRYDTYIFVGFNVLQKVEQELFSALKSEGKARFYWDYDHYYMVQTNEAGTYINRCLDKFPNEFSADNPLYTGFETDKEVRYVSAPTENLQARYVSEWLLENQRYKAGKRTAVVMCNEMLLQTVIHCIPPEVDTLNVTTGYPLSQTPITSMVWQLIALQTEGYSAQEGAYRLQQLSHVLRHPYGKYLGIDAGNLLAELQAEKQYYIKVERTRLKHVDKPVDALVEWLSETVRTIAMNGAESHDQLFQESTFRMYTLLNKLLELMKGGELTADFVIFRRLFGQLIASTTIPFHGEPARGVQIMGVLETRNLDFDNVLVLSCNEGNMPKGVNDVSFIPHFVRKAYGLTTIDNKVSVFSYYFHRLLQRARNVTLLYNNSTEGTRAGEMSRFMLQLLVESKLDIRQWALQAGQEPLMLQKTIIRKDETVLQKLNGISYFSPTAINTYQRCPVMFYYKYVAELSESDDNETEDIDGRVFGNIFHCAAQLMYERLLPREVIKSSDIEQLLKTGRSVQSPTSGNANATLDSVVSEAFARELFLQKPGSTRHPKLNGLHIIKKEVIEKFLRHLLQLDLRTSPMRVIRHEFDIYKRFTIDVGGKQKTITVGGRVDRLDEIRLNTPEEQLRVVDYKTGNKVAGQLKDVDAIFDSGKILTDKSDYIFQAVLYSIIEQTNDADNNPNHKPVSPALLFIQHAGSDHYSPIVTLGGEPVTNAAAYEADFENFLKAKLEELFGSETFVPTSNQRICEYCPYNQLCGRG</sequence>
<feature type="domain" description="PD-(D/E)XK endonuclease-like" evidence="1">
    <location>
        <begin position="644"/>
        <end position="959"/>
    </location>
</feature>
<protein>
    <recommendedName>
        <fullName evidence="1">PD-(D/E)XK endonuclease-like domain-containing protein</fullName>
    </recommendedName>
</protein>
<name>V8CRL5_9BACT</name>
<dbReference type="Gene3D" id="3.90.320.10">
    <property type="match status" value="1"/>
</dbReference>
<dbReference type="InterPro" id="IPR011604">
    <property type="entry name" value="PDDEXK-like_dom_sf"/>
</dbReference>
<dbReference type="Proteomes" id="UP000018727">
    <property type="component" value="Unassembled WGS sequence"/>
</dbReference>
<dbReference type="AlphaFoldDB" id="V8CRL5"/>